<feature type="domain" description="Metallo-beta-lactamase" evidence="5">
    <location>
        <begin position="14"/>
        <end position="194"/>
    </location>
</feature>
<evidence type="ECO:0000259" key="5">
    <source>
        <dbReference type="SMART" id="SM00849"/>
    </source>
</evidence>
<dbReference type="InterPro" id="IPR036866">
    <property type="entry name" value="RibonucZ/Hydroxyglut_hydro"/>
</dbReference>
<dbReference type="RefSeq" id="WP_163965134.1">
    <property type="nucleotide sequence ID" value="NZ_JAAGNX010000002.1"/>
</dbReference>
<dbReference type="EMBL" id="JAAGNX010000002">
    <property type="protein sequence ID" value="NDV62732.1"/>
    <property type="molecule type" value="Genomic_DNA"/>
</dbReference>
<dbReference type="Pfam" id="PF00753">
    <property type="entry name" value="Lactamase_B"/>
    <property type="match status" value="1"/>
</dbReference>
<dbReference type="PANTHER" id="PTHR46233">
    <property type="entry name" value="HYDROXYACYLGLUTATHIONE HYDROLASE GLOC"/>
    <property type="match status" value="1"/>
</dbReference>
<protein>
    <submittedName>
        <fullName evidence="6">MBL fold metallo-hydrolase</fullName>
    </submittedName>
</protein>
<evidence type="ECO:0000313" key="7">
    <source>
        <dbReference type="Proteomes" id="UP000478417"/>
    </source>
</evidence>
<evidence type="ECO:0000313" key="6">
    <source>
        <dbReference type="EMBL" id="NDV62732.1"/>
    </source>
</evidence>
<dbReference type="GO" id="GO:0016787">
    <property type="term" value="F:hydrolase activity"/>
    <property type="evidence" value="ECO:0007669"/>
    <property type="project" value="UniProtKB-KW"/>
</dbReference>
<name>A0A6B2M344_9BACT</name>
<proteinExistence type="predicted"/>
<gene>
    <name evidence="6" type="ORF">G0Q06_09745</name>
</gene>
<dbReference type="Gene3D" id="3.60.15.10">
    <property type="entry name" value="Ribonuclease Z/Hydroxyacylglutathione hydrolase-like"/>
    <property type="match status" value="1"/>
</dbReference>
<accession>A0A6B2M344</accession>
<evidence type="ECO:0000256" key="2">
    <source>
        <dbReference type="ARBA" id="ARBA00022723"/>
    </source>
</evidence>
<dbReference type="InterPro" id="IPR051453">
    <property type="entry name" value="MBL_Glyoxalase_II"/>
</dbReference>
<keyword evidence="3 6" id="KW-0378">Hydrolase</keyword>
<evidence type="ECO:0000256" key="4">
    <source>
        <dbReference type="ARBA" id="ARBA00022833"/>
    </source>
</evidence>
<keyword evidence="2" id="KW-0479">Metal-binding</keyword>
<reference evidence="6 7" key="1">
    <citation type="submission" date="2020-02" db="EMBL/GenBank/DDBJ databases">
        <title>Albibacoteraceae fam. nov., the first described family within the subdivision 4 Verrucomicrobia.</title>
        <authorList>
            <person name="Xi F."/>
        </authorList>
    </citation>
    <scope>NUCLEOTIDE SEQUENCE [LARGE SCALE GENOMIC DNA]</scope>
    <source>
        <strain evidence="6 7">CK1056</strain>
    </source>
</reference>
<dbReference type="CDD" id="cd06262">
    <property type="entry name" value="metallo-hydrolase-like_MBL-fold"/>
    <property type="match status" value="1"/>
</dbReference>
<sequence>MEVEIRSFELPPIGTQCYTVINPAKGVFAVFDAPLNAYATMERLAVETGYRLEGLYFTHGHWDHTLDGARFNMEGIPAFAHADDREFFENPESMASYSIPGLPMPAVKIQTWLEAGQSIEIAGRPVEVRHVPGHSPGSILYWFSEDKFAVSGDALFNGSIGRTDFPGCSFDQLAQSIRKQIYSLPGETIIYPGHGPETTVGVEASDNPFVAR</sequence>
<dbReference type="PANTHER" id="PTHR46233:SF3">
    <property type="entry name" value="HYDROXYACYLGLUTATHIONE HYDROLASE GLOC"/>
    <property type="match status" value="1"/>
</dbReference>
<evidence type="ECO:0000256" key="3">
    <source>
        <dbReference type="ARBA" id="ARBA00022801"/>
    </source>
</evidence>
<keyword evidence="7" id="KW-1185">Reference proteome</keyword>
<dbReference type="Proteomes" id="UP000478417">
    <property type="component" value="Unassembled WGS sequence"/>
</dbReference>
<keyword evidence="4" id="KW-0862">Zinc</keyword>
<dbReference type="AlphaFoldDB" id="A0A6B2M344"/>
<comment type="cofactor">
    <cofactor evidence="1">
        <name>Zn(2+)</name>
        <dbReference type="ChEBI" id="CHEBI:29105"/>
    </cofactor>
</comment>
<dbReference type="SMART" id="SM00849">
    <property type="entry name" value="Lactamase_B"/>
    <property type="match status" value="1"/>
</dbReference>
<evidence type="ECO:0000256" key="1">
    <source>
        <dbReference type="ARBA" id="ARBA00001947"/>
    </source>
</evidence>
<dbReference type="SUPFAM" id="SSF56281">
    <property type="entry name" value="Metallo-hydrolase/oxidoreductase"/>
    <property type="match status" value="1"/>
</dbReference>
<organism evidence="6 7">
    <name type="scientific">Oceanipulchritudo coccoides</name>
    <dbReference type="NCBI Taxonomy" id="2706888"/>
    <lineage>
        <taxon>Bacteria</taxon>
        <taxon>Pseudomonadati</taxon>
        <taxon>Verrucomicrobiota</taxon>
        <taxon>Opitutia</taxon>
        <taxon>Puniceicoccales</taxon>
        <taxon>Oceanipulchritudinaceae</taxon>
        <taxon>Oceanipulchritudo</taxon>
    </lineage>
</organism>
<comment type="caution">
    <text evidence="6">The sequence shown here is derived from an EMBL/GenBank/DDBJ whole genome shotgun (WGS) entry which is preliminary data.</text>
</comment>
<dbReference type="InterPro" id="IPR001279">
    <property type="entry name" value="Metallo-B-lactamas"/>
</dbReference>
<dbReference type="GO" id="GO:0046872">
    <property type="term" value="F:metal ion binding"/>
    <property type="evidence" value="ECO:0007669"/>
    <property type="project" value="UniProtKB-KW"/>
</dbReference>